<evidence type="ECO:0000259" key="9">
    <source>
        <dbReference type="Pfam" id="PF05504"/>
    </source>
</evidence>
<dbReference type="InterPro" id="IPR046953">
    <property type="entry name" value="Spore_GerAC-like_C"/>
</dbReference>
<comment type="caution">
    <text evidence="11">The sequence shown here is derived from an EMBL/GenBank/DDBJ whole genome shotgun (WGS) entry which is preliminary data.</text>
</comment>
<proteinExistence type="inferred from homology"/>
<feature type="domain" description="Spore germination protein N-terminal" evidence="10">
    <location>
        <begin position="25"/>
        <end position="190"/>
    </location>
</feature>
<dbReference type="Gene3D" id="3.30.300.210">
    <property type="entry name" value="Nutrient germinant receptor protein C, domain 3"/>
    <property type="match status" value="1"/>
</dbReference>
<keyword evidence="6" id="KW-0564">Palmitate</keyword>
<dbReference type="GO" id="GO:0016020">
    <property type="term" value="C:membrane"/>
    <property type="evidence" value="ECO:0007669"/>
    <property type="project" value="UniProtKB-SubCell"/>
</dbReference>
<sequence length="356" mass="40512">MGIAKRLVLGFAAVCLAIPLAGCWDNTDINHRVLPVVMGVSKKEGVFRVFLQIPEPGMNRLRIRIVSETGNTITHAVDKISTNMEEHVDLLHVKIILLDKNYAREGVNDSITDFMRAREISSKALVTICDEELPVFFANVKRAMEQRGSTLYDFFEKNAGWNPQIALTRVWQVYRSIHSYTRDVAIPIVRSGKSLMIEHRGSAVIKNGRMVGRLNGDETLLFNAFSGESTQGRIEVMKSASVLIVSNTLHNRIGLRGRTPYMTSVLKLQVVLLETRGNPTNEVIMNELDELLTKRFMTMFQKIQSKQADILGIGQFYRMIIPRERLANWREDYYPRLEMNLRVQTNIQNTGFLNSP</sequence>
<evidence type="ECO:0000256" key="5">
    <source>
        <dbReference type="ARBA" id="ARBA00023136"/>
    </source>
</evidence>
<dbReference type="Pfam" id="PF25198">
    <property type="entry name" value="Spore_GerAC_N"/>
    <property type="match status" value="1"/>
</dbReference>
<evidence type="ECO:0000256" key="6">
    <source>
        <dbReference type="ARBA" id="ARBA00023139"/>
    </source>
</evidence>
<evidence type="ECO:0000256" key="4">
    <source>
        <dbReference type="ARBA" id="ARBA00022729"/>
    </source>
</evidence>
<dbReference type="PANTHER" id="PTHR35789">
    <property type="entry name" value="SPORE GERMINATION PROTEIN B3"/>
    <property type="match status" value="1"/>
</dbReference>
<evidence type="ECO:0000256" key="7">
    <source>
        <dbReference type="ARBA" id="ARBA00023288"/>
    </source>
</evidence>
<dbReference type="InterPro" id="IPR057336">
    <property type="entry name" value="GerAC_N"/>
</dbReference>
<evidence type="ECO:0000256" key="3">
    <source>
        <dbReference type="ARBA" id="ARBA00022544"/>
    </source>
</evidence>
<comment type="similarity">
    <text evidence="2">Belongs to the GerABKC lipoprotein family.</text>
</comment>
<feature type="chain" id="PRO_5038408852" evidence="8">
    <location>
        <begin position="18"/>
        <end position="356"/>
    </location>
</feature>
<dbReference type="InterPro" id="IPR038501">
    <property type="entry name" value="Spore_GerAC_C_sf"/>
</dbReference>
<feature type="signal peptide" evidence="8">
    <location>
        <begin position="1"/>
        <end position="17"/>
    </location>
</feature>
<organism evidence="11 12">
    <name type="scientific">Paenibacillus arenilitoris</name>
    <dbReference type="NCBI Taxonomy" id="2772299"/>
    <lineage>
        <taxon>Bacteria</taxon>
        <taxon>Bacillati</taxon>
        <taxon>Bacillota</taxon>
        <taxon>Bacilli</taxon>
        <taxon>Bacillales</taxon>
        <taxon>Paenibacillaceae</taxon>
        <taxon>Paenibacillus</taxon>
    </lineage>
</organism>
<evidence type="ECO:0000256" key="1">
    <source>
        <dbReference type="ARBA" id="ARBA00004635"/>
    </source>
</evidence>
<dbReference type="InterPro" id="IPR008844">
    <property type="entry name" value="Spore_GerAC-like"/>
</dbReference>
<dbReference type="NCBIfam" id="TIGR02887">
    <property type="entry name" value="spore_ger_x_C"/>
    <property type="match status" value="1"/>
</dbReference>
<keyword evidence="7" id="KW-0449">Lipoprotein</keyword>
<keyword evidence="3" id="KW-0309">Germination</keyword>
<accession>A0A927CQD6</accession>
<dbReference type="EMBL" id="JACXIY010000044">
    <property type="protein sequence ID" value="MBD2872278.1"/>
    <property type="molecule type" value="Genomic_DNA"/>
</dbReference>
<evidence type="ECO:0000256" key="2">
    <source>
        <dbReference type="ARBA" id="ARBA00007886"/>
    </source>
</evidence>
<evidence type="ECO:0000313" key="12">
    <source>
        <dbReference type="Proteomes" id="UP000632125"/>
    </source>
</evidence>
<dbReference type="Pfam" id="PF05504">
    <property type="entry name" value="Spore_GerAC"/>
    <property type="match status" value="1"/>
</dbReference>
<protein>
    <submittedName>
        <fullName evidence="11">Ger(X)C family spore germination protein</fullName>
    </submittedName>
</protein>
<evidence type="ECO:0000313" key="11">
    <source>
        <dbReference type="EMBL" id="MBD2872278.1"/>
    </source>
</evidence>
<name>A0A927CQD6_9BACL</name>
<gene>
    <name evidence="11" type="ORF">IDH41_27205</name>
</gene>
<dbReference type="RefSeq" id="WP_190866817.1">
    <property type="nucleotide sequence ID" value="NZ_JACXIY010000044.1"/>
</dbReference>
<dbReference type="GO" id="GO:0009847">
    <property type="term" value="P:spore germination"/>
    <property type="evidence" value="ECO:0007669"/>
    <property type="project" value="InterPro"/>
</dbReference>
<dbReference type="AlphaFoldDB" id="A0A927CQD6"/>
<dbReference type="Proteomes" id="UP000632125">
    <property type="component" value="Unassembled WGS sequence"/>
</dbReference>
<keyword evidence="4 8" id="KW-0732">Signal</keyword>
<feature type="domain" description="Spore germination GerAC-like C-terminal" evidence="9">
    <location>
        <begin position="201"/>
        <end position="351"/>
    </location>
</feature>
<reference evidence="11" key="1">
    <citation type="submission" date="2020-09" db="EMBL/GenBank/DDBJ databases">
        <title>A novel bacterium of genus Paenibacillus, isolated from South China Sea.</title>
        <authorList>
            <person name="Huang H."/>
            <person name="Mo K."/>
            <person name="Hu Y."/>
        </authorList>
    </citation>
    <scope>NUCLEOTIDE SEQUENCE</scope>
    <source>
        <strain evidence="11">IB182493</strain>
    </source>
</reference>
<keyword evidence="12" id="KW-1185">Reference proteome</keyword>
<keyword evidence="5" id="KW-0472">Membrane</keyword>
<dbReference type="PANTHER" id="PTHR35789:SF1">
    <property type="entry name" value="SPORE GERMINATION PROTEIN B3"/>
    <property type="match status" value="1"/>
</dbReference>
<comment type="subcellular location">
    <subcellularLocation>
        <location evidence="1">Membrane</location>
        <topology evidence="1">Lipid-anchor</topology>
    </subcellularLocation>
</comment>
<evidence type="ECO:0000259" key="10">
    <source>
        <dbReference type="Pfam" id="PF25198"/>
    </source>
</evidence>
<evidence type="ECO:0000256" key="8">
    <source>
        <dbReference type="SAM" id="SignalP"/>
    </source>
</evidence>